<keyword evidence="6" id="KW-1185">Reference proteome</keyword>
<dbReference type="EMBL" id="CAJOBA010000474">
    <property type="protein sequence ID" value="CAF3535090.1"/>
    <property type="molecule type" value="Genomic_DNA"/>
</dbReference>
<name>A0A813VLA1_9BILA</name>
<keyword evidence="1" id="KW-0732">Signal</keyword>
<reference evidence="3" key="1">
    <citation type="submission" date="2021-02" db="EMBL/GenBank/DDBJ databases">
        <authorList>
            <person name="Nowell W R."/>
        </authorList>
    </citation>
    <scope>NUCLEOTIDE SEQUENCE</scope>
</reference>
<evidence type="ECO:0000313" key="4">
    <source>
        <dbReference type="EMBL" id="CAF3535090.1"/>
    </source>
</evidence>
<dbReference type="Proteomes" id="UP000681722">
    <property type="component" value="Unassembled WGS sequence"/>
</dbReference>
<evidence type="ECO:0000313" key="2">
    <source>
        <dbReference type="EMBL" id="CAF0755845.1"/>
    </source>
</evidence>
<feature type="chain" id="PRO_5036409482" evidence="1">
    <location>
        <begin position="22"/>
        <end position="116"/>
    </location>
</feature>
<evidence type="ECO:0000313" key="6">
    <source>
        <dbReference type="Proteomes" id="UP000663829"/>
    </source>
</evidence>
<proteinExistence type="predicted"/>
<dbReference type="EMBL" id="CAJNOK010000474">
    <property type="protein sequence ID" value="CAF0755845.1"/>
    <property type="molecule type" value="Genomic_DNA"/>
</dbReference>
<dbReference type="AlphaFoldDB" id="A0A813VLA1"/>
<evidence type="ECO:0000313" key="3">
    <source>
        <dbReference type="EMBL" id="CAF0839101.1"/>
    </source>
</evidence>
<dbReference type="EMBL" id="CAJOBC010000790">
    <property type="protein sequence ID" value="CAF3626383.1"/>
    <property type="molecule type" value="Genomic_DNA"/>
</dbReference>
<comment type="caution">
    <text evidence="3">The sequence shown here is derived from an EMBL/GenBank/DDBJ whole genome shotgun (WGS) entry which is preliminary data.</text>
</comment>
<sequence length="116" mass="12683">MFHQIIILALLIIFCIQYSYAVRCNDGTDPCQLLTGRFFPPYYTCFEAENDNVNVYCTCPDGPTTLNAPCRICNTVTCGVGATCLEPFTGFAGLYYACGCRNNTGYYANPGPCPGL</sequence>
<dbReference type="OrthoDB" id="283575at2759"/>
<organism evidence="3 6">
    <name type="scientific">Didymodactylos carnosus</name>
    <dbReference type="NCBI Taxonomy" id="1234261"/>
    <lineage>
        <taxon>Eukaryota</taxon>
        <taxon>Metazoa</taxon>
        <taxon>Spiralia</taxon>
        <taxon>Gnathifera</taxon>
        <taxon>Rotifera</taxon>
        <taxon>Eurotatoria</taxon>
        <taxon>Bdelloidea</taxon>
        <taxon>Philodinida</taxon>
        <taxon>Philodinidae</taxon>
        <taxon>Didymodactylos</taxon>
    </lineage>
</organism>
<evidence type="ECO:0000313" key="5">
    <source>
        <dbReference type="EMBL" id="CAF3626383.1"/>
    </source>
</evidence>
<dbReference type="EMBL" id="CAJNOQ010000790">
    <property type="protein sequence ID" value="CAF0839101.1"/>
    <property type="molecule type" value="Genomic_DNA"/>
</dbReference>
<feature type="signal peptide" evidence="1">
    <location>
        <begin position="1"/>
        <end position="21"/>
    </location>
</feature>
<dbReference type="Proteomes" id="UP000677228">
    <property type="component" value="Unassembled WGS sequence"/>
</dbReference>
<accession>A0A813VLA1</accession>
<dbReference type="Proteomes" id="UP000663829">
    <property type="component" value="Unassembled WGS sequence"/>
</dbReference>
<gene>
    <name evidence="3" type="ORF">GPM918_LOCUS5466</name>
    <name evidence="2" type="ORF">OVA965_LOCUS2277</name>
    <name evidence="5" type="ORF">SRO942_LOCUS5466</name>
    <name evidence="4" type="ORF">TMI583_LOCUS2277</name>
</gene>
<protein>
    <submittedName>
        <fullName evidence="3">Uncharacterized protein</fullName>
    </submittedName>
</protein>
<evidence type="ECO:0000256" key="1">
    <source>
        <dbReference type="SAM" id="SignalP"/>
    </source>
</evidence>
<dbReference type="Proteomes" id="UP000682733">
    <property type="component" value="Unassembled WGS sequence"/>
</dbReference>